<comment type="function">
    <text evidence="1 10">Catalyzes the reversible adenylation of nicotinate mononucleotide (NaMN) to nicotinic acid adenine dinucleotide (NaAD).</text>
</comment>
<dbReference type="InterPro" id="IPR004821">
    <property type="entry name" value="Cyt_trans-like"/>
</dbReference>
<comment type="pathway">
    <text evidence="2 10">Cofactor biosynthesis; NAD(+) biosynthesis; deamido-NAD(+) from nicotinate D-ribonucleotide: step 1/1.</text>
</comment>
<evidence type="ECO:0000256" key="7">
    <source>
        <dbReference type="ARBA" id="ARBA00022840"/>
    </source>
</evidence>
<evidence type="ECO:0000256" key="10">
    <source>
        <dbReference type="HAMAP-Rule" id="MF_00244"/>
    </source>
</evidence>
<evidence type="ECO:0000313" key="12">
    <source>
        <dbReference type="EMBL" id="PPK82229.1"/>
    </source>
</evidence>
<comment type="similarity">
    <text evidence="10">Belongs to the NadD family.</text>
</comment>
<dbReference type="OrthoDB" id="5295945at2"/>
<keyword evidence="6 10" id="KW-0547">Nucleotide-binding</keyword>
<dbReference type="Proteomes" id="UP000237749">
    <property type="component" value="Unassembled WGS sequence"/>
</dbReference>
<dbReference type="InterPro" id="IPR014729">
    <property type="entry name" value="Rossmann-like_a/b/a_fold"/>
</dbReference>
<evidence type="ECO:0000256" key="5">
    <source>
        <dbReference type="ARBA" id="ARBA00022695"/>
    </source>
</evidence>
<dbReference type="GO" id="GO:0004515">
    <property type="term" value="F:nicotinate-nucleotide adenylyltransferase activity"/>
    <property type="evidence" value="ECO:0007669"/>
    <property type="project" value="UniProtKB-UniRule"/>
</dbReference>
<dbReference type="GO" id="GO:0005524">
    <property type="term" value="F:ATP binding"/>
    <property type="evidence" value="ECO:0007669"/>
    <property type="project" value="UniProtKB-KW"/>
</dbReference>
<comment type="catalytic activity">
    <reaction evidence="9 10">
        <text>nicotinate beta-D-ribonucleotide + ATP + H(+) = deamido-NAD(+) + diphosphate</text>
        <dbReference type="Rhea" id="RHEA:22860"/>
        <dbReference type="ChEBI" id="CHEBI:15378"/>
        <dbReference type="ChEBI" id="CHEBI:30616"/>
        <dbReference type="ChEBI" id="CHEBI:33019"/>
        <dbReference type="ChEBI" id="CHEBI:57502"/>
        <dbReference type="ChEBI" id="CHEBI:58437"/>
        <dbReference type="EC" id="2.7.7.18"/>
    </reaction>
</comment>
<keyword evidence="7 10" id="KW-0067">ATP-binding</keyword>
<keyword evidence="13" id="KW-1185">Reference proteome</keyword>
<evidence type="ECO:0000313" key="13">
    <source>
        <dbReference type="Proteomes" id="UP000237749"/>
    </source>
</evidence>
<dbReference type="Pfam" id="PF01467">
    <property type="entry name" value="CTP_transf_like"/>
    <property type="match status" value="1"/>
</dbReference>
<gene>
    <name evidence="10" type="primary">nadD</name>
    <name evidence="12" type="ORF">BXY41_103445</name>
</gene>
<dbReference type="InterPro" id="IPR005248">
    <property type="entry name" value="NadD/NMNAT"/>
</dbReference>
<reference evidence="12 13" key="1">
    <citation type="submission" date="2018-02" db="EMBL/GenBank/DDBJ databases">
        <title>Genomic Encyclopedia of Archaeal and Bacterial Type Strains, Phase II (KMG-II): from individual species to whole genera.</title>
        <authorList>
            <person name="Goeker M."/>
        </authorList>
    </citation>
    <scope>NUCLEOTIDE SEQUENCE [LARGE SCALE GENOMIC DNA]</scope>
    <source>
        <strain evidence="12 13">DSM 3808</strain>
    </source>
</reference>
<dbReference type="NCBIfam" id="TIGR00482">
    <property type="entry name" value="nicotinate (nicotinamide) nucleotide adenylyltransferase"/>
    <property type="match status" value="1"/>
</dbReference>
<evidence type="ECO:0000256" key="9">
    <source>
        <dbReference type="ARBA" id="ARBA00048721"/>
    </source>
</evidence>
<sequence>MGNIGIMGGTFDPIHNGHLMLGEQAYEEYQLDEVWFMPSGHPPHKKNQKITDPDIRLTMTQLAIEGKTGLVCSDFEVRRNGSTYTAQTLRLLREAYPQHQYFFIIGADSLYEIENWYEPDQVLSQAVILAARREYEDAHLSMEQQIAFLGTRYKADIRILHCKEMDISSAMLRERIAGGLSVSEYVPPKVLAYIKDQGLYQEKDKA</sequence>
<evidence type="ECO:0000256" key="6">
    <source>
        <dbReference type="ARBA" id="ARBA00022741"/>
    </source>
</evidence>
<dbReference type="UniPathway" id="UPA00253">
    <property type="reaction ID" value="UER00332"/>
</dbReference>
<dbReference type="GO" id="GO:0009435">
    <property type="term" value="P:NAD+ biosynthetic process"/>
    <property type="evidence" value="ECO:0007669"/>
    <property type="project" value="UniProtKB-UniRule"/>
</dbReference>
<evidence type="ECO:0000256" key="8">
    <source>
        <dbReference type="ARBA" id="ARBA00023027"/>
    </source>
</evidence>
<dbReference type="CDD" id="cd02165">
    <property type="entry name" value="NMNAT"/>
    <property type="match status" value="1"/>
</dbReference>
<dbReference type="Gene3D" id="3.40.50.620">
    <property type="entry name" value="HUPs"/>
    <property type="match status" value="1"/>
</dbReference>
<dbReference type="SUPFAM" id="SSF52374">
    <property type="entry name" value="Nucleotidylyl transferase"/>
    <property type="match status" value="1"/>
</dbReference>
<dbReference type="NCBIfam" id="TIGR00125">
    <property type="entry name" value="cyt_tran_rel"/>
    <property type="match status" value="1"/>
</dbReference>
<organism evidence="12 13">
    <name type="scientific">Lacrimispora xylanisolvens</name>
    <dbReference type="NCBI Taxonomy" id="384636"/>
    <lineage>
        <taxon>Bacteria</taxon>
        <taxon>Bacillati</taxon>
        <taxon>Bacillota</taxon>
        <taxon>Clostridia</taxon>
        <taxon>Lachnospirales</taxon>
        <taxon>Lachnospiraceae</taxon>
        <taxon>Lacrimispora</taxon>
    </lineage>
</organism>
<keyword evidence="8 10" id="KW-0520">NAD</keyword>
<dbReference type="RefSeq" id="WP_104436272.1">
    <property type="nucleotide sequence ID" value="NZ_PTJA01000003.1"/>
</dbReference>
<evidence type="ECO:0000256" key="4">
    <source>
        <dbReference type="ARBA" id="ARBA00022679"/>
    </source>
</evidence>
<dbReference type="EC" id="2.7.7.18" evidence="10"/>
<keyword evidence="4 10" id="KW-0808">Transferase</keyword>
<feature type="domain" description="Cytidyltransferase-like" evidence="11">
    <location>
        <begin position="6"/>
        <end position="175"/>
    </location>
</feature>
<evidence type="ECO:0000259" key="11">
    <source>
        <dbReference type="Pfam" id="PF01467"/>
    </source>
</evidence>
<dbReference type="PANTHER" id="PTHR39321">
    <property type="entry name" value="NICOTINATE-NUCLEOTIDE ADENYLYLTRANSFERASE-RELATED"/>
    <property type="match status" value="1"/>
</dbReference>
<evidence type="ECO:0000256" key="3">
    <source>
        <dbReference type="ARBA" id="ARBA00022642"/>
    </source>
</evidence>
<protein>
    <recommendedName>
        <fullName evidence="10">Probable nicotinate-nucleotide adenylyltransferase</fullName>
        <ecNumber evidence="10">2.7.7.18</ecNumber>
    </recommendedName>
    <alternativeName>
        <fullName evidence="10">Deamido-NAD(+) diphosphorylase</fullName>
    </alternativeName>
    <alternativeName>
        <fullName evidence="10">Deamido-NAD(+) pyrophosphorylase</fullName>
    </alternativeName>
    <alternativeName>
        <fullName evidence="10">Nicotinate mononucleotide adenylyltransferase</fullName>
        <shortName evidence="10">NaMN adenylyltransferase</shortName>
    </alternativeName>
</protein>
<evidence type="ECO:0000256" key="2">
    <source>
        <dbReference type="ARBA" id="ARBA00005019"/>
    </source>
</evidence>
<dbReference type="EMBL" id="PTJA01000003">
    <property type="protein sequence ID" value="PPK82229.1"/>
    <property type="molecule type" value="Genomic_DNA"/>
</dbReference>
<proteinExistence type="inferred from homology"/>
<evidence type="ECO:0000256" key="1">
    <source>
        <dbReference type="ARBA" id="ARBA00002324"/>
    </source>
</evidence>
<keyword evidence="5 10" id="KW-0548">Nucleotidyltransferase</keyword>
<dbReference type="NCBIfam" id="NF000840">
    <property type="entry name" value="PRK00071.1-3"/>
    <property type="match status" value="1"/>
</dbReference>
<accession>A0A2S6HWB0</accession>
<dbReference type="AlphaFoldDB" id="A0A2S6HWB0"/>
<name>A0A2S6HWB0_9FIRM</name>
<comment type="caution">
    <text evidence="12">The sequence shown here is derived from an EMBL/GenBank/DDBJ whole genome shotgun (WGS) entry which is preliminary data.</text>
</comment>
<dbReference type="HAMAP" id="MF_00244">
    <property type="entry name" value="NaMN_adenylyltr"/>
    <property type="match status" value="1"/>
</dbReference>
<keyword evidence="3 10" id="KW-0662">Pyridine nucleotide biosynthesis</keyword>
<dbReference type="PANTHER" id="PTHR39321:SF3">
    <property type="entry name" value="PHOSPHOPANTETHEINE ADENYLYLTRANSFERASE"/>
    <property type="match status" value="1"/>
</dbReference>